<name>A0A250WYE1_9CHLO</name>
<dbReference type="AlphaFoldDB" id="A0A250WYE1"/>
<evidence type="ECO:0000313" key="4">
    <source>
        <dbReference type="Proteomes" id="UP000232323"/>
    </source>
</evidence>
<feature type="compositionally biased region" description="Polar residues" evidence="1">
    <location>
        <begin position="108"/>
        <end position="118"/>
    </location>
</feature>
<sequence>MTHLVGSRVLIPGDQWEPKETESSAGTISKSFNPTVRYPKGRIEVTIEENGHKFVFPIDKFPTTWITSGPELSKTTTKLPKTPRAASRKATELPTTSTATDTDLIASRTVSSRSSGLTSPARRRGVSSKGNLSEGEGRERSRSNRTSASDKSPEPSSRAAGLSPTRRRRKSVRSVEAATVVSETPPEPEEKPDLVTPSQDADPTSHTPFEALIQEPDLKTKIVPHMVPQLPTQQTLINGVLLVLVAVPAVLYGAALSYGWGGPQGVPEAAALADGPPQILNLSWWLAVGYYKPFLAANLVFFLNVDVLFWILSLIQGSTWVSHSSMHLMHMTCGHARAGTALRNFPLCF</sequence>
<proteinExistence type="predicted"/>
<feature type="region of interest" description="Disordered" evidence="1">
    <location>
        <begin position="1"/>
        <end position="28"/>
    </location>
</feature>
<gene>
    <name evidence="3" type="ORF">CEUSTIGMA_g3066.t1</name>
</gene>
<keyword evidence="4" id="KW-1185">Reference proteome</keyword>
<dbReference type="OrthoDB" id="10674219at2759"/>
<evidence type="ECO:0000256" key="2">
    <source>
        <dbReference type="SAM" id="Phobius"/>
    </source>
</evidence>
<dbReference type="EMBL" id="BEGY01000013">
    <property type="protein sequence ID" value="GAX75622.1"/>
    <property type="molecule type" value="Genomic_DNA"/>
</dbReference>
<dbReference type="Proteomes" id="UP000232323">
    <property type="component" value="Unassembled WGS sequence"/>
</dbReference>
<evidence type="ECO:0000256" key="1">
    <source>
        <dbReference type="SAM" id="MobiDB-lite"/>
    </source>
</evidence>
<evidence type="ECO:0000313" key="3">
    <source>
        <dbReference type="EMBL" id="GAX75622.1"/>
    </source>
</evidence>
<keyword evidence="2" id="KW-0812">Transmembrane</keyword>
<keyword evidence="2" id="KW-0472">Membrane</keyword>
<feature type="compositionally biased region" description="Low complexity" evidence="1">
    <location>
        <begin position="74"/>
        <end position="83"/>
    </location>
</feature>
<accession>A0A250WYE1</accession>
<organism evidence="3 4">
    <name type="scientific">Chlamydomonas eustigma</name>
    <dbReference type="NCBI Taxonomy" id="1157962"/>
    <lineage>
        <taxon>Eukaryota</taxon>
        <taxon>Viridiplantae</taxon>
        <taxon>Chlorophyta</taxon>
        <taxon>core chlorophytes</taxon>
        <taxon>Chlorophyceae</taxon>
        <taxon>CS clade</taxon>
        <taxon>Chlamydomonadales</taxon>
        <taxon>Chlamydomonadaceae</taxon>
        <taxon>Chlamydomonas</taxon>
    </lineage>
</organism>
<feature type="transmembrane region" description="Helical" evidence="2">
    <location>
        <begin position="294"/>
        <end position="315"/>
    </location>
</feature>
<comment type="caution">
    <text evidence="3">The sequence shown here is derived from an EMBL/GenBank/DDBJ whole genome shotgun (WGS) entry which is preliminary data.</text>
</comment>
<feature type="transmembrane region" description="Helical" evidence="2">
    <location>
        <begin position="236"/>
        <end position="260"/>
    </location>
</feature>
<feature type="region of interest" description="Disordered" evidence="1">
    <location>
        <begin position="67"/>
        <end position="204"/>
    </location>
</feature>
<reference evidence="3 4" key="1">
    <citation type="submission" date="2017-08" db="EMBL/GenBank/DDBJ databases">
        <title>Acidophilic green algal genome provides insights into adaptation to an acidic environment.</title>
        <authorList>
            <person name="Hirooka S."/>
            <person name="Hirose Y."/>
            <person name="Kanesaki Y."/>
            <person name="Higuchi S."/>
            <person name="Fujiwara T."/>
            <person name="Onuma R."/>
            <person name="Era A."/>
            <person name="Ohbayashi R."/>
            <person name="Uzuka A."/>
            <person name="Nozaki H."/>
            <person name="Yoshikawa H."/>
            <person name="Miyagishima S.Y."/>
        </authorList>
    </citation>
    <scope>NUCLEOTIDE SEQUENCE [LARGE SCALE GENOMIC DNA]</scope>
    <source>
        <strain evidence="3 4">NIES-2499</strain>
    </source>
</reference>
<protein>
    <submittedName>
        <fullName evidence="3">Uncharacterized protein</fullName>
    </submittedName>
</protein>
<keyword evidence="2" id="KW-1133">Transmembrane helix</keyword>